<dbReference type="AlphaFoldDB" id="A0AAV4X8A2"/>
<protein>
    <submittedName>
        <fullName evidence="1">Uncharacterized protein</fullName>
    </submittedName>
</protein>
<dbReference type="Proteomes" id="UP001054945">
    <property type="component" value="Unassembled WGS sequence"/>
</dbReference>
<dbReference type="EMBL" id="BPLR01017281">
    <property type="protein sequence ID" value="GIY90033.1"/>
    <property type="molecule type" value="Genomic_DNA"/>
</dbReference>
<accession>A0AAV4X8A2</accession>
<evidence type="ECO:0000313" key="1">
    <source>
        <dbReference type="EMBL" id="GIY90033.1"/>
    </source>
</evidence>
<organism evidence="1 2">
    <name type="scientific">Caerostris extrusa</name>
    <name type="common">Bark spider</name>
    <name type="synonym">Caerostris bankana</name>
    <dbReference type="NCBI Taxonomy" id="172846"/>
    <lineage>
        <taxon>Eukaryota</taxon>
        <taxon>Metazoa</taxon>
        <taxon>Ecdysozoa</taxon>
        <taxon>Arthropoda</taxon>
        <taxon>Chelicerata</taxon>
        <taxon>Arachnida</taxon>
        <taxon>Araneae</taxon>
        <taxon>Araneomorphae</taxon>
        <taxon>Entelegynae</taxon>
        <taxon>Araneoidea</taxon>
        <taxon>Araneidae</taxon>
        <taxon>Caerostris</taxon>
    </lineage>
</organism>
<comment type="caution">
    <text evidence="1">The sequence shown here is derived from an EMBL/GenBank/DDBJ whole genome shotgun (WGS) entry which is preliminary data.</text>
</comment>
<reference evidence="1 2" key="1">
    <citation type="submission" date="2021-06" db="EMBL/GenBank/DDBJ databases">
        <title>Caerostris extrusa draft genome.</title>
        <authorList>
            <person name="Kono N."/>
            <person name="Arakawa K."/>
        </authorList>
    </citation>
    <scope>NUCLEOTIDE SEQUENCE [LARGE SCALE GENOMIC DNA]</scope>
</reference>
<gene>
    <name evidence="1" type="ORF">CEXT_806051</name>
</gene>
<evidence type="ECO:0000313" key="2">
    <source>
        <dbReference type="Proteomes" id="UP001054945"/>
    </source>
</evidence>
<proteinExistence type="predicted"/>
<sequence>MLFENWRILECMRTHYEEAYIAAMWYRPQNIKPHLIGRSDGRAGEIWSRARLCLPRVTVPEACPFLPSILVACVSRRQQSR</sequence>
<keyword evidence="2" id="KW-1185">Reference proteome</keyword>
<name>A0AAV4X8A2_CAEEX</name>